<dbReference type="OrthoDB" id="326336at2"/>
<evidence type="ECO:0000259" key="2">
    <source>
        <dbReference type="Pfam" id="PF05641"/>
    </source>
</evidence>
<evidence type="ECO:0000313" key="3">
    <source>
        <dbReference type="EMBL" id="TSJ77406.1"/>
    </source>
</evidence>
<feature type="signal peptide" evidence="1">
    <location>
        <begin position="1"/>
        <end position="19"/>
    </location>
</feature>
<name>A0A556QL89_9BACT</name>
<dbReference type="SUPFAM" id="SSF54160">
    <property type="entry name" value="Chromo domain-like"/>
    <property type="match status" value="2"/>
</dbReference>
<dbReference type="InterPro" id="IPR008395">
    <property type="entry name" value="Agenet-like_dom"/>
</dbReference>
<feature type="domain" description="Agenet-like" evidence="2">
    <location>
        <begin position="25"/>
        <end position="72"/>
    </location>
</feature>
<keyword evidence="4" id="KW-1185">Reference proteome</keyword>
<dbReference type="InterPro" id="IPR016197">
    <property type="entry name" value="Chromo-like_dom_sf"/>
</dbReference>
<sequence length="376" mass="41377">MKTLRWVLAVGLSVSAAFAAWKKDDRVEAMSYGSWYLAKVIEIEETRWKVTYDGYTSSSDEWLPAEKIRDLPKVAWKTGDRIEAYSAGKWYGGKIVESAPNRWKVTYDGYASNWDEWLKVDRIRMPGAAAAGADGQPVATVDPKAKSFDWPARPDGAKGGLQGAWLRMETYYWNGSLSLSSYGWFFTKSGRVSRAPGGGFNFSDFEKTAKAGKEDGVYWITGDKITIRWADGSKDWEYSFEKKGNELWLDGTGATPVEGFKTGWRLDGEYEGGASLGGGTLASSSTVVFRKDGTFARSSISSFKSGDTTQISGGSQSASAGTYEFNGHTLTLTPNDAAATRYTVFGFGDKDSEGCPEYIYRDGTMMRNQAMKKASK</sequence>
<keyword evidence="1" id="KW-0732">Signal</keyword>
<dbReference type="Proteomes" id="UP000315648">
    <property type="component" value="Unassembled WGS sequence"/>
</dbReference>
<evidence type="ECO:0000313" key="4">
    <source>
        <dbReference type="Proteomes" id="UP000315648"/>
    </source>
</evidence>
<dbReference type="Gene3D" id="2.30.30.140">
    <property type="match status" value="2"/>
</dbReference>
<reference evidence="3 4" key="1">
    <citation type="submission" date="2019-07" db="EMBL/GenBank/DDBJ databases">
        <title>Description of 53C-WASEF.</title>
        <authorList>
            <person name="Pitt A."/>
            <person name="Hahn M.W."/>
        </authorList>
    </citation>
    <scope>NUCLEOTIDE SEQUENCE [LARGE SCALE GENOMIC DNA]</scope>
    <source>
        <strain evidence="3 4">53C-WASEF</strain>
    </source>
</reference>
<gene>
    <name evidence="3" type="ORF">FPL22_15055</name>
</gene>
<organism evidence="3 4">
    <name type="scientific">Rariglobus hedericola</name>
    <dbReference type="NCBI Taxonomy" id="2597822"/>
    <lineage>
        <taxon>Bacteria</taxon>
        <taxon>Pseudomonadati</taxon>
        <taxon>Verrucomicrobiota</taxon>
        <taxon>Opitutia</taxon>
        <taxon>Opitutales</taxon>
        <taxon>Opitutaceae</taxon>
        <taxon>Rariglobus</taxon>
    </lineage>
</organism>
<dbReference type="EMBL" id="VMBG01000002">
    <property type="protein sequence ID" value="TSJ77406.1"/>
    <property type="molecule type" value="Genomic_DNA"/>
</dbReference>
<dbReference type="Pfam" id="PF05641">
    <property type="entry name" value="Agenet"/>
    <property type="match status" value="1"/>
</dbReference>
<feature type="chain" id="PRO_5022108301" description="Agenet-like domain-containing protein" evidence="1">
    <location>
        <begin position="20"/>
        <end position="376"/>
    </location>
</feature>
<dbReference type="RefSeq" id="WP_144353808.1">
    <property type="nucleotide sequence ID" value="NZ_CBCRVV010000008.1"/>
</dbReference>
<protein>
    <recommendedName>
        <fullName evidence="2">Agenet-like domain-containing protein</fullName>
    </recommendedName>
</protein>
<proteinExistence type="predicted"/>
<comment type="caution">
    <text evidence="3">The sequence shown here is derived from an EMBL/GenBank/DDBJ whole genome shotgun (WGS) entry which is preliminary data.</text>
</comment>
<accession>A0A556QL89</accession>
<dbReference type="AlphaFoldDB" id="A0A556QL89"/>
<evidence type="ECO:0000256" key="1">
    <source>
        <dbReference type="SAM" id="SignalP"/>
    </source>
</evidence>